<protein>
    <submittedName>
        <fullName evidence="1">Uncharacterized protein</fullName>
    </submittedName>
</protein>
<evidence type="ECO:0000313" key="1">
    <source>
        <dbReference type="EMBL" id="CAB4216905.1"/>
    </source>
</evidence>
<accession>A0A6J5SNT4</accession>
<organism evidence="1">
    <name type="scientific">uncultured Caudovirales phage</name>
    <dbReference type="NCBI Taxonomy" id="2100421"/>
    <lineage>
        <taxon>Viruses</taxon>
        <taxon>Duplodnaviria</taxon>
        <taxon>Heunggongvirae</taxon>
        <taxon>Uroviricota</taxon>
        <taxon>Caudoviricetes</taxon>
        <taxon>Peduoviridae</taxon>
        <taxon>Maltschvirus</taxon>
        <taxon>Maltschvirus maltsch</taxon>
    </lineage>
</organism>
<reference evidence="1" key="1">
    <citation type="submission" date="2020-05" db="EMBL/GenBank/DDBJ databases">
        <authorList>
            <person name="Chiriac C."/>
            <person name="Salcher M."/>
            <person name="Ghai R."/>
            <person name="Kavagutti S V."/>
        </authorList>
    </citation>
    <scope>NUCLEOTIDE SEQUENCE</scope>
</reference>
<dbReference type="EMBL" id="LR797439">
    <property type="protein sequence ID" value="CAB4216905.1"/>
    <property type="molecule type" value="Genomic_DNA"/>
</dbReference>
<feature type="non-terminal residue" evidence="1">
    <location>
        <position position="28"/>
    </location>
</feature>
<name>A0A6J5SNT4_9CAUD</name>
<sequence>MRTTTNDTQHWVLQMREDAATGDVIGTG</sequence>
<proteinExistence type="predicted"/>
<gene>
    <name evidence="1" type="ORF">UFOVP1504_1</name>
</gene>